<sequence length="279" mass="29671">MTKNISTEGLLAIYEALDHKATGKVAVKISSGEPGGHYFLSPKLIQPLVQAVNGTIIECNTAYGGKRADTESHRKVVEEHGFTAIAPVDIMDAEGYMSIPIVGGKHLQEDLVGASFKNYDFVVNLAHFKGHAMGGFGGVIKNMSIGIASSMGKSLIHSAGTETTGFGIDTPQDDFLESMAEAAKGVADYMGANIVYINVMNNLSVDCDCDAHPAKPEMDDIGILASLDPVALDQACVDLVYAADGKALIERMESRHAIHTLEHGDSIGLGTRNYELISM</sequence>
<reference evidence="2" key="2">
    <citation type="submission" date="2020-10" db="EMBL/GenBank/DDBJ databases">
        <title>Comparative genomics of the Acetobacterium genus.</title>
        <authorList>
            <person name="Marshall C."/>
            <person name="May H."/>
            <person name="Norman S."/>
        </authorList>
    </citation>
    <scope>NUCLEOTIDE SEQUENCE</scope>
    <source>
        <strain evidence="2">DER-2019</strain>
    </source>
</reference>
<dbReference type="Proteomes" id="UP000616595">
    <property type="component" value="Unassembled WGS sequence"/>
</dbReference>
<protein>
    <submittedName>
        <fullName evidence="2">DUF362 domain-containing protein</fullName>
    </submittedName>
</protein>
<comment type="caution">
    <text evidence="2">The sequence shown here is derived from an EMBL/GenBank/DDBJ whole genome shotgun (WGS) entry which is preliminary data.</text>
</comment>
<dbReference type="OrthoDB" id="9781559at2"/>
<name>A0A923KVH6_9FIRM</name>
<reference evidence="2" key="1">
    <citation type="submission" date="2019-10" db="EMBL/GenBank/DDBJ databases">
        <authorList>
            <person name="Ross D.E."/>
            <person name="Gulliver D."/>
        </authorList>
    </citation>
    <scope>NUCLEOTIDE SEQUENCE</scope>
    <source>
        <strain evidence="2">DER-2019</strain>
    </source>
</reference>
<evidence type="ECO:0000313" key="2">
    <source>
        <dbReference type="EMBL" id="MBC3887480.1"/>
    </source>
</evidence>
<keyword evidence="3" id="KW-1185">Reference proteome</keyword>
<dbReference type="EMBL" id="WJBD01000003">
    <property type="protein sequence ID" value="MBC3887480.1"/>
    <property type="molecule type" value="Genomic_DNA"/>
</dbReference>
<dbReference type="Pfam" id="PF04015">
    <property type="entry name" value="DUF362"/>
    <property type="match status" value="1"/>
</dbReference>
<evidence type="ECO:0000259" key="1">
    <source>
        <dbReference type="Pfam" id="PF04015"/>
    </source>
</evidence>
<gene>
    <name evidence="2" type="ORF">GH810_04070</name>
</gene>
<feature type="domain" description="DUF362" evidence="1">
    <location>
        <begin position="25"/>
        <end position="238"/>
    </location>
</feature>
<proteinExistence type="predicted"/>
<dbReference type="RefSeq" id="WP_148565854.1">
    <property type="nucleotide sequence ID" value="NZ_RXYA01000002.1"/>
</dbReference>
<dbReference type="InterPro" id="IPR007160">
    <property type="entry name" value="DUF362"/>
</dbReference>
<organism evidence="2 3">
    <name type="scientific">Acetobacterium paludosum</name>
    <dbReference type="NCBI Taxonomy" id="52693"/>
    <lineage>
        <taxon>Bacteria</taxon>
        <taxon>Bacillati</taxon>
        <taxon>Bacillota</taxon>
        <taxon>Clostridia</taxon>
        <taxon>Eubacteriales</taxon>
        <taxon>Eubacteriaceae</taxon>
        <taxon>Acetobacterium</taxon>
    </lineage>
</organism>
<dbReference type="AlphaFoldDB" id="A0A923KVH6"/>
<dbReference type="Gene3D" id="3.40.50.11440">
    <property type="match status" value="1"/>
</dbReference>
<accession>A0A923KVH6</accession>
<evidence type="ECO:0000313" key="3">
    <source>
        <dbReference type="Proteomes" id="UP000616595"/>
    </source>
</evidence>